<comment type="caution">
    <text evidence="1">The sequence shown here is derived from an EMBL/GenBank/DDBJ whole genome shotgun (WGS) entry which is preliminary data.</text>
</comment>
<accession>A0A4Y7RMI7</accession>
<dbReference type="PANTHER" id="PTHR47197:SF3">
    <property type="entry name" value="DIHYDRO-HEME D1 DEHYDROGENASE"/>
    <property type="match status" value="1"/>
</dbReference>
<dbReference type="Proteomes" id="UP000297597">
    <property type="component" value="Unassembled WGS sequence"/>
</dbReference>
<reference evidence="1 2" key="1">
    <citation type="journal article" date="2018" name="Environ. Microbiol.">
        <title>Novel energy conservation strategies and behaviour of Pelotomaculum schinkii driving syntrophic propionate catabolism.</title>
        <authorList>
            <person name="Hidalgo-Ahumada C.A.P."/>
            <person name="Nobu M.K."/>
            <person name="Narihiro T."/>
            <person name="Tamaki H."/>
            <person name="Liu W.T."/>
            <person name="Kamagata Y."/>
            <person name="Stams A.J.M."/>
            <person name="Imachi H."/>
            <person name="Sousa D.Z."/>
        </authorList>
    </citation>
    <scope>NUCLEOTIDE SEQUENCE [LARGE SCALE GENOMIC DNA]</scope>
    <source>
        <strain evidence="1 2">MGP</strain>
    </source>
</reference>
<dbReference type="Gene3D" id="2.130.10.10">
    <property type="entry name" value="YVTN repeat-like/Quinoprotein amine dehydrogenase"/>
    <property type="match status" value="1"/>
</dbReference>
<proteinExistence type="predicted"/>
<dbReference type="InterPro" id="IPR051200">
    <property type="entry name" value="Host-pathogen_enzymatic-act"/>
</dbReference>
<dbReference type="InterPro" id="IPR011044">
    <property type="entry name" value="Quino_amine_DH_bsu"/>
</dbReference>
<evidence type="ECO:0000313" key="2">
    <source>
        <dbReference type="Proteomes" id="UP000297597"/>
    </source>
</evidence>
<gene>
    <name evidence="1" type="ORF">Pmgp_03062</name>
</gene>
<evidence type="ECO:0000313" key="1">
    <source>
        <dbReference type="EMBL" id="TEB09517.1"/>
    </source>
</evidence>
<dbReference type="PANTHER" id="PTHR47197">
    <property type="entry name" value="PROTEIN NIRF"/>
    <property type="match status" value="1"/>
</dbReference>
<dbReference type="InterPro" id="IPR015943">
    <property type="entry name" value="WD40/YVTN_repeat-like_dom_sf"/>
</dbReference>
<keyword evidence="2" id="KW-1185">Reference proteome</keyword>
<organism evidence="1 2">
    <name type="scientific">Pelotomaculum propionicicum</name>
    <dbReference type="NCBI Taxonomy" id="258475"/>
    <lineage>
        <taxon>Bacteria</taxon>
        <taxon>Bacillati</taxon>
        <taxon>Bacillota</taxon>
        <taxon>Clostridia</taxon>
        <taxon>Eubacteriales</taxon>
        <taxon>Desulfotomaculaceae</taxon>
        <taxon>Pelotomaculum</taxon>
    </lineage>
</organism>
<dbReference type="SUPFAM" id="SSF50969">
    <property type="entry name" value="YVTN repeat-like/Quinoprotein amine dehydrogenase"/>
    <property type="match status" value="1"/>
</dbReference>
<dbReference type="AlphaFoldDB" id="A0A4Y7RMI7"/>
<dbReference type="OrthoDB" id="9772811at2"/>
<dbReference type="EMBL" id="QFFZ01000045">
    <property type="protein sequence ID" value="TEB09517.1"/>
    <property type="molecule type" value="Genomic_DNA"/>
</dbReference>
<name>A0A4Y7RMI7_9FIRM</name>
<dbReference type="RefSeq" id="WP_134214887.1">
    <property type="nucleotide sequence ID" value="NZ_QFFZ01000045.1"/>
</dbReference>
<protein>
    <submittedName>
        <fullName evidence="1">Uncharacterized protein</fullName>
    </submittedName>
</protein>
<sequence length="354" mass="38053">MKYNLGKVDDILSAFNLIQEKQEKTNCKLSRLSSDVSSINTRINNQVEVLRSQVYVFSGNMGWLGIWDTTTGSYKGFINTGASSSGEITIARETGNVYLYNQDENKIFIIDPYLPGITGSLPFASVASFAVTPDGKRLFISQANSSILVEVDGDTGKTKRSFTLPGTALHLVEYPEAFLLYFSVAGTKAIYSVQRLSGEVIKVFDLPDDAVKITPFKFGNEFGLLVLTGSGNSASITKWDIITSTTSTVQVPDASEIVACPFSGKNYVVSTQNILIRTLDGTVIKTVVLEDTATQLTLTADGTHLVAVVGPGQDAKIIDTLTGVVSAGPSAIYPPTQQTAQLLLTQAQFGFVSK</sequence>